<dbReference type="PANTHER" id="PTHR30480:SF13">
    <property type="entry name" value="BETA-HEXOSAMINIDASE"/>
    <property type="match status" value="1"/>
</dbReference>
<evidence type="ECO:0000313" key="7">
    <source>
        <dbReference type="EMBL" id="GAI48599.1"/>
    </source>
</evidence>
<dbReference type="GO" id="GO:0004563">
    <property type="term" value="F:beta-N-acetylhexosaminidase activity"/>
    <property type="evidence" value="ECO:0007669"/>
    <property type="project" value="UniProtKB-EC"/>
</dbReference>
<evidence type="ECO:0000256" key="3">
    <source>
        <dbReference type="ARBA" id="ARBA00012663"/>
    </source>
</evidence>
<comment type="caution">
    <text evidence="7">The sequence shown here is derived from an EMBL/GenBank/DDBJ whole genome shotgun (WGS) entry which is preliminary data.</text>
</comment>
<feature type="non-terminal residue" evidence="7">
    <location>
        <position position="202"/>
    </location>
</feature>
<keyword evidence="4" id="KW-0378">Hydrolase</keyword>
<dbReference type="AlphaFoldDB" id="X1QZ87"/>
<organism evidence="7">
    <name type="scientific">marine sediment metagenome</name>
    <dbReference type="NCBI Taxonomy" id="412755"/>
    <lineage>
        <taxon>unclassified sequences</taxon>
        <taxon>metagenomes</taxon>
        <taxon>ecological metagenomes</taxon>
    </lineage>
</organism>
<feature type="domain" description="Glycoside hydrolase family 3 N-terminal" evidence="6">
    <location>
        <begin position="1"/>
        <end position="198"/>
    </location>
</feature>
<evidence type="ECO:0000256" key="2">
    <source>
        <dbReference type="ARBA" id="ARBA00005336"/>
    </source>
</evidence>
<evidence type="ECO:0000256" key="1">
    <source>
        <dbReference type="ARBA" id="ARBA00001231"/>
    </source>
</evidence>
<dbReference type="SUPFAM" id="SSF51445">
    <property type="entry name" value="(Trans)glycosidases"/>
    <property type="match status" value="1"/>
</dbReference>
<dbReference type="EC" id="3.2.1.52" evidence="3"/>
<dbReference type="PANTHER" id="PTHR30480">
    <property type="entry name" value="BETA-HEXOSAMINIDASE-RELATED"/>
    <property type="match status" value="1"/>
</dbReference>
<dbReference type="PRINTS" id="PR00133">
    <property type="entry name" value="GLHYDRLASE3"/>
</dbReference>
<sequence>GVGYLLKGATPFPPLMALGATSSEKLAYEVGKVVGKEAKSLGYHALFAPVVDVNNNPANPIINVRSFGEDSELVARLGEAYIRGIQDAGILATAKHFPGHGDTDIDSHTNLPIIRASAERLHQIELLPFKRAIDAGVGAIMTAHIVVPALGGDAKTPATLSEPILTDLLRTTLGFQGLIVTDAMSMGAITRHYQPGEAEGRI</sequence>
<comment type="catalytic activity">
    <reaction evidence="1">
        <text>Hydrolysis of terminal non-reducing N-acetyl-D-hexosamine residues in N-acetyl-beta-D-hexosaminides.</text>
        <dbReference type="EC" id="3.2.1.52"/>
    </reaction>
</comment>
<gene>
    <name evidence="7" type="ORF">S06H3_59342</name>
</gene>
<name>X1QZ87_9ZZZZ</name>
<dbReference type="InterPro" id="IPR036962">
    <property type="entry name" value="Glyco_hydro_3_N_sf"/>
</dbReference>
<dbReference type="EMBL" id="BARV01038544">
    <property type="protein sequence ID" value="GAI48599.1"/>
    <property type="molecule type" value="Genomic_DNA"/>
</dbReference>
<proteinExistence type="inferred from homology"/>
<evidence type="ECO:0000259" key="6">
    <source>
        <dbReference type="Pfam" id="PF00933"/>
    </source>
</evidence>
<dbReference type="InterPro" id="IPR001764">
    <property type="entry name" value="Glyco_hydro_3_N"/>
</dbReference>
<comment type="similarity">
    <text evidence="2">Belongs to the glycosyl hydrolase 3 family.</text>
</comment>
<dbReference type="InterPro" id="IPR050226">
    <property type="entry name" value="NagZ_Beta-hexosaminidase"/>
</dbReference>
<accession>X1QZ87</accession>
<dbReference type="InterPro" id="IPR017853">
    <property type="entry name" value="GH"/>
</dbReference>
<dbReference type="Gene3D" id="3.20.20.300">
    <property type="entry name" value="Glycoside hydrolase, family 3, N-terminal domain"/>
    <property type="match status" value="1"/>
</dbReference>
<dbReference type="GO" id="GO:0009254">
    <property type="term" value="P:peptidoglycan turnover"/>
    <property type="evidence" value="ECO:0007669"/>
    <property type="project" value="TreeGrafter"/>
</dbReference>
<dbReference type="Pfam" id="PF00933">
    <property type="entry name" value="Glyco_hydro_3"/>
    <property type="match status" value="1"/>
</dbReference>
<feature type="non-terminal residue" evidence="7">
    <location>
        <position position="1"/>
    </location>
</feature>
<keyword evidence="5" id="KW-0326">Glycosidase</keyword>
<evidence type="ECO:0000256" key="4">
    <source>
        <dbReference type="ARBA" id="ARBA00022801"/>
    </source>
</evidence>
<dbReference type="GO" id="GO:0005975">
    <property type="term" value="P:carbohydrate metabolic process"/>
    <property type="evidence" value="ECO:0007669"/>
    <property type="project" value="InterPro"/>
</dbReference>
<protein>
    <recommendedName>
        <fullName evidence="3">beta-N-acetylhexosaminidase</fullName>
        <ecNumber evidence="3">3.2.1.52</ecNumber>
    </recommendedName>
</protein>
<evidence type="ECO:0000256" key="5">
    <source>
        <dbReference type="ARBA" id="ARBA00023295"/>
    </source>
</evidence>
<reference evidence="7" key="1">
    <citation type="journal article" date="2014" name="Front. Microbiol.">
        <title>High frequency of phylogenetically diverse reductive dehalogenase-homologous genes in deep subseafloor sedimentary metagenomes.</title>
        <authorList>
            <person name="Kawai M."/>
            <person name="Futagami T."/>
            <person name="Toyoda A."/>
            <person name="Takaki Y."/>
            <person name="Nishi S."/>
            <person name="Hori S."/>
            <person name="Arai W."/>
            <person name="Tsubouchi T."/>
            <person name="Morono Y."/>
            <person name="Uchiyama I."/>
            <person name="Ito T."/>
            <person name="Fujiyama A."/>
            <person name="Inagaki F."/>
            <person name="Takami H."/>
        </authorList>
    </citation>
    <scope>NUCLEOTIDE SEQUENCE</scope>
    <source>
        <strain evidence="7">Expedition CK06-06</strain>
    </source>
</reference>